<proteinExistence type="predicted"/>
<dbReference type="GO" id="GO:0003677">
    <property type="term" value="F:DNA binding"/>
    <property type="evidence" value="ECO:0007669"/>
    <property type="project" value="UniProtKB-KW"/>
</dbReference>
<accession>A0ABT9MUT6</accession>
<name>A0ABT9MUT6_9ACTN</name>
<dbReference type="RefSeq" id="WP_306830828.1">
    <property type="nucleotide sequence ID" value="NZ_JAUSRA010000001.1"/>
</dbReference>
<organism evidence="1 2">
    <name type="scientific">Catenuloplanes nepalensis</name>
    <dbReference type="NCBI Taxonomy" id="587533"/>
    <lineage>
        <taxon>Bacteria</taxon>
        <taxon>Bacillati</taxon>
        <taxon>Actinomycetota</taxon>
        <taxon>Actinomycetes</taxon>
        <taxon>Micromonosporales</taxon>
        <taxon>Micromonosporaceae</taxon>
        <taxon>Catenuloplanes</taxon>
    </lineage>
</organism>
<evidence type="ECO:0000313" key="2">
    <source>
        <dbReference type="Proteomes" id="UP001240984"/>
    </source>
</evidence>
<evidence type="ECO:0000313" key="1">
    <source>
        <dbReference type="EMBL" id="MDP9795207.1"/>
    </source>
</evidence>
<dbReference type="Proteomes" id="UP001240984">
    <property type="component" value="Unassembled WGS sequence"/>
</dbReference>
<keyword evidence="2" id="KW-1185">Reference proteome</keyword>
<comment type="caution">
    <text evidence="1">The sequence shown here is derived from an EMBL/GenBank/DDBJ whole genome shotgun (WGS) entry which is preliminary data.</text>
</comment>
<gene>
    <name evidence="1" type="ORF">J2S43_003719</name>
</gene>
<protein>
    <submittedName>
        <fullName evidence="1">DNA-binding transcriptional regulator YhcF (GntR family)</fullName>
    </submittedName>
</protein>
<sequence length="179" mass="20595">MNEYDKTRVASLYAQAMSAATRYARRYQKQVFNADPEILARFIKQRTVSRLLATRSYAKRDQIAQELLDRAYSYIHEGEQEAKLRALYDSIDKGQLKPRAAHVLWAIFEMSYSQGPNPITTYEDLLDLIYIKFGDETSTRTIGRELDVLEKAGIIRTTRGKRAGLNARKRTATVCHLDL</sequence>
<keyword evidence="1" id="KW-0238">DNA-binding</keyword>
<dbReference type="EMBL" id="JAUSRA010000001">
    <property type="protein sequence ID" value="MDP9795207.1"/>
    <property type="molecule type" value="Genomic_DNA"/>
</dbReference>
<reference evidence="1 2" key="1">
    <citation type="submission" date="2023-07" db="EMBL/GenBank/DDBJ databases">
        <title>Sequencing the genomes of 1000 actinobacteria strains.</title>
        <authorList>
            <person name="Klenk H.-P."/>
        </authorList>
    </citation>
    <scope>NUCLEOTIDE SEQUENCE [LARGE SCALE GENOMIC DNA]</scope>
    <source>
        <strain evidence="1 2">DSM 44710</strain>
    </source>
</reference>